<evidence type="ECO:0000256" key="1">
    <source>
        <dbReference type="ARBA" id="ARBA00001947"/>
    </source>
</evidence>
<keyword evidence="6" id="KW-0479">Metal-binding</keyword>
<dbReference type="EMBL" id="JANPWB010000002">
    <property type="protein sequence ID" value="KAJ1206426.1"/>
    <property type="molecule type" value="Genomic_DNA"/>
</dbReference>
<accession>A0AAV7W153</accession>
<evidence type="ECO:0000256" key="4">
    <source>
        <dbReference type="ARBA" id="ARBA00009928"/>
    </source>
</evidence>
<comment type="cofactor">
    <cofactor evidence="2">
        <name>Cu(2+)</name>
        <dbReference type="ChEBI" id="CHEBI:29036"/>
    </cofactor>
</comment>
<sequence length="533" mass="60065">MAGLFWLPALAVLLLLPVGSAQFPRQCVTPEALRSGRCCPSLFPSLTPDPTDSCGASVGRGRCAPLQVDARPHGPQYPHDGIDDRELWPTRFFNSSCLCVGNFSGHDCGSCKPGWTGPSCNLRVLAVRRNILELSAQERRRFINALDMAKRTTHPHYVIASRRYAEIFSPDGNNTQFENITIYNYFVWTHYYSVMKTFLGPGQESFGGVDFSHEGPAFLTWHRYHLLQLERDMQEMLRDPTFALPYWNFAIGGNECDICTDDFMGARSNFDSTLLSSNSVFSQWQILCESVEDYDTFGTICNSTEGGPIRRNPAGNVARPMVQRLPEPQDVALCLEVGLFDTPPFYSNSSESFRNTVEGYNDPTGKYDPIVRSLHNLAHLFLNGTGGQTHLSPNDPIFILLHTFTDAVFDEWLRRHNADISVYPLENAPIGHNRRYNMVPFWPPVSNDEMFVTAPENLGYAYEVQWPSRDLNITEIITIAVVAALVLVAVIFAAASCAVHRRRKDDLHQPLLGEQYPRYSEEDYERDARQSAV</sequence>
<dbReference type="GO" id="GO:0004497">
    <property type="term" value="F:monooxygenase activity"/>
    <property type="evidence" value="ECO:0007669"/>
    <property type="project" value="UniProtKB-KW"/>
</dbReference>
<evidence type="ECO:0000256" key="20">
    <source>
        <dbReference type="ARBA" id="ARBA00047408"/>
    </source>
</evidence>
<evidence type="ECO:0000256" key="21">
    <source>
        <dbReference type="SAM" id="Phobius"/>
    </source>
</evidence>
<dbReference type="Gene3D" id="1.10.1280.10">
    <property type="entry name" value="Di-copper center containing domain from catechol oxidase"/>
    <property type="match status" value="1"/>
</dbReference>
<dbReference type="InterPro" id="IPR002227">
    <property type="entry name" value="Tyrosinase_Cu-bd"/>
</dbReference>
<keyword evidence="16" id="KW-0325">Glycoprotein</keyword>
<evidence type="ECO:0000256" key="11">
    <source>
        <dbReference type="ARBA" id="ARBA00023008"/>
    </source>
</evidence>
<evidence type="ECO:0000256" key="15">
    <source>
        <dbReference type="ARBA" id="ARBA00023157"/>
    </source>
</evidence>
<gene>
    <name evidence="25" type="ORF">NDU88_001831</name>
</gene>
<evidence type="ECO:0000256" key="10">
    <source>
        <dbReference type="ARBA" id="ARBA00023002"/>
    </source>
</evidence>
<evidence type="ECO:0000256" key="9">
    <source>
        <dbReference type="ARBA" id="ARBA00022989"/>
    </source>
</evidence>
<dbReference type="PROSITE" id="PS00497">
    <property type="entry name" value="TYROSINASE_1"/>
    <property type="match status" value="1"/>
</dbReference>
<dbReference type="GO" id="GO:0042438">
    <property type="term" value="P:melanin biosynthetic process"/>
    <property type="evidence" value="ECO:0007669"/>
    <property type="project" value="UniProtKB-KW"/>
</dbReference>
<comment type="subcellular location">
    <subcellularLocation>
        <location evidence="3">Melanosome membrane</location>
        <topology evidence="3">Single-pass type I membrane protein</topology>
    </subcellularLocation>
</comment>
<keyword evidence="5 21" id="KW-0812">Transmembrane</keyword>
<comment type="caution">
    <text evidence="25">The sequence shown here is derived from an EMBL/GenBank/DDBJ whole genome shotgun (WGS) entry which is preliminary data.</text>
</comment>
<feature type="domain" description="Tyrosinase copper-binding" evidence="23">
    <location>
        <begin position="213"/>
        <end position="230"/>
    </location>
</feature>
<dbReference type="PROSITE" id="PS00498">
    <property type="entry name" value="TYROSINASE_2"/>
    <property type="match status" value="1"/>
</dbReference>
<evidence type="ECO:0000256" key="7">
    <source>
        <dbReference type="ARBA" id="ARBA00022729"/>
    </source>
</evidence>
<dbReference type="FunFam" id="1.10.1280.10:FF:000001">
    <property type="entry name" value="5,6-dihydroxyindole-2-carboxylic acid oxidase"/>
    <property type="match status" value="1"/>
</dbReference>
<evidence type="ECO:0000256" key="14">
    <source>
        <dbReference type="ARBA" id="ARBA00023136"/>
    </source>
</evidence>
<evidence type="ECO:0000256" key="6">
    <source>
        <dbReference type="ARBA" id="ARBA00022723"/>
    </source>
</evidence>
<keyword evidence="15" id="KW-1015">Disulfide bond</keyword>
<dbReference type="GO" id="GO:0032438">
    <property type="term" value="P:melanosome organization"/>
    <property type="evidence" value="ECO:0007669"/>
    <property type="project" value="TreeGrafter"/>
</dbReference>
<keyword evidence="12" id="KW-0503">Monooxygenase</keyword>
<dbReference type="GO" id="GO:0033162">
    <property type="term" value="C:melanosome membrane"/>
    <property type="evidence" value="ECO:0007669"/>
    <property type="project" value="UniProtKB-SubCell"/>
</dbReference>
<dbReference type="GO" id="GO:0046872">
    <property type="term" value="F:metal ion binding"/>
    <property type="evidence" value="ECO:0007669"/>
    <property type="project" value="UniProtKB-KW"/>
</dbReference>
<dbReference type="GO" id="GO:0030318">
    <property type="term" value="P:melanocyte differentiation"/>
    <property type="evidence" value="ECO:0007669"/>
    <property type="project" value="TreeGrafter"/>
</dbReference>
<protein>
    <recommendedName>
        <fullName evidence="18">5,6-dihydroxyindole-2-carboxylic acid oxidase</fullName>
    </recommendedName>
    <alternativeName>
        <fullName evidence="19">Tyrosinase-related protein 1</fullName>
    </alternativeName>
</protein>
<keyword evidence="9 21" id="KW-1133">Transmembrane helix</keyword>
<comment type="pathway">
    <text evidence="17">Pigment biosynthesis; melanin biosynthesis.</text>
</comment>
<evidence type="ECO:0000256" key="16">
    <source>
        <dbReference type="ARBA" id="ARBA00023180"/>
    </source>
</evidence>
<comment type="similarity">
    <text evidence="4">Belongs to the tyrosinase family.</text>
</comment>
<evidence type="ECO:0000313" key="25">
    <source>
        <dbReference type="EMBL" id="KAJ1206426.1"/>
    </source>
</evidence>
<evidence type="ECO:0000256" key="22">
    <source>
        <dbReference type="SAM" id="SignalP"/>
    </source>
</evidence>
<evidence type="ECO:0000256" key="18">
    <source>
        <dbReference type="ARBA" id="ARBA00040647"/>
    </source>
</evidence>
<dbReference type="InterPro" id="IPR008922">
    <property type="entry name" value="Di-copper_centre_dom_sf"/>
</dbReference>
<dbReference type="PRINTS" id="PR00092">
    <property type="entry name" value="TYROSINASE"/>
</dbReference>
<dbReference type="AlphaFoldDB" id="A0AAV7W153"/>
<keyword evidence="11" id="KW-0186">Copper</keyword>
<dbReference type="PANTHER" id="PTHR11474">
    <property type="entry name" value="TYROSINASE FAMILY MEMBER"/>
    <property type="match status" value="1"/>
</dbReference>
<feature type="transmembrane region" description="Helical" evidence="21">
    <location>
        <begin position="476"/>
        <end position="499"/>
    </location>
</feature>
<dbReference type="PANTHER" id="PTHR11474:SF3">
    <property type="entry name" value="5,6-DIHYDROXYINDOLE-2-CARBOXYLIC ACID OXIDASE"/>
    <property type="match status" value="1"/>
</dbReference>
<organism evidence="25 26">
    <name type="scientific">Pleurodeles waltl</name>
    <name type="common">Iberian ribbed newt</name>
    <dbReference type="NCBI Taxonomy" id="8319"/>
    <lineage>
        <taxon>Eukaryota</taxon>
        <taxon>Metazoa</taxon>
        <taxon>Chordata</taxon>
        <taxon>Craniata</taxon>
        <taxon>Vertebrata</taxon>
        <taxon>Euteleostomi</taxon>
        <taxon>Amphibia</taxon>
        <taxon>Batrachia</taxon>
        <taxon>Caudata</taxon>
        <taxon>Salamandroidea</taxon>
        <taxon>Salamandridae</taxon>
        <taxon>Pleurodelinae</taxon>
        <taxon>Pleurodeles</taxon>
    </lineage>
</organism>
<dbReference type="InterPro" id="IPR002049">
    <property type="entry name" value="LE_dom"/>
</dbReference>
<evidence type="ECO:0000256" key="17">
    <source>
        <dbReference type="ARBA" id="ARBA00037907"/>
    </source>
</evidence>
<evidence type="ECO:0000256" key="12">
    <source>
        <dbReference type="ARBA" id="ARBA00023033"/>
    </source>
</evidence>
<keyword evidence="13" id="KW-0470">Melanin biosynthesis</keyword>
<dbReference type="Pfam" id="PF00053">
    <property type="entry name" value="EGF_laminin"/>
    <property type="match status" value="1"/>
</dbReference>
<keyword evidence="10" id="KW-0560">Oxidoreductase</keyword>
<name>A0AAV7W153_PLEWA</name>
<keyword evidence="26" id="KW-1185">Reference proteome</keyword>
<dbReference type="GO" id="GO:0048023">
    <property type="term" value="P:positive regulation of melanin biosynthetic process"/>
    <property type="evidence" value="ECO:0007669"/>
    <property type="project" value="UniProtKB-ARBA"/>
</dbReference>
<dbReference type="InterPro" id="IPR050316">
    <property type="entry name" value="Tyrosinase/Hemocyanin"/>
</dbReference>
<proteinExistence type="inferred from homology"/>
<evidence type="ECO:0000256" key="19">
    <source>
        <dbReference type="ARBA" id="ARBA00041445"/>
    </source>
</evidence>
<reference evidence="25" key="1">
    <citation type="journal article" date="2022" name="bioRxiv">
        <title>Sequencing and chromosome-scale assembly of the giantPleurodeles waltlgenome.</title>
        <authorList>
            <person name="Brown T."/>
            <person name="Elewa A."/>
            <person name="Iarovenko S."/>
            <person name="Subramanian E."/>
            <person name="Araus A.J."/>
            <person name="Petzold A."/>
            <person name="Susuki M."/>
            <person name="Suzuki K.-i.T."/>
            <person name="Hayashi T."/>
            <person name="Toyoda A."/>
            <person name="Oliveira C."/>
            <person name="Osipova E."/>
            <person name="Leigh N.D."/>
            <person name="Simon A."/>
            <person name="Yun M.H."/>
        </authorList>
    </citation>
    <scope>NUCLEOTIDE SEQUENCE</scope>
    <source>
        <strain evidence="25">20211129_DDA</strain>
        <tissue evidence="25">Liver</tissue>
    </source>
</reference>
<feature type="signal peptide" evidence="22">
    <location>
        <begin position="1"/>
        <end position="21"/>
    </location>
</feature>
<dbReference type="SUPFAM" id="SSF48056">
    <property type="entry name" value="Di-copper centre-containing domain"/>
    <property type="match status" value="1"/>
</dbReference>
<dbReference type="Proteomes" id="UP001066276">
    <property type="component" value="Chromosome 1_2"/>
</dbReference>
<evidence type="ECO:0000256" key="3">
    <source>
        <dbReference type="ARBA" id="ARBA00004573"/>
    </source>
</evidence>
<keyword evidence="14 21" id="KW-0472">Membrane</keyword>
<feature type="chain" id="PRO_5043956014" description="5,6-dihydroxyindole-2-carboxylic acid oxidase" evidence="22">
    <location>
        <begin position="22"/>
        <end position="533"/>
    </location>
</feature>
<evidence type="ECO:0000259" key="23">
    <source>
        <dbReference type="PROSITE" id="PS00497"/>
    </source>
</evidence>
<comment type="cofactor">
    <cofactor evidence="1">
        <name>Zn(2+)</name>
        <dbReference type="ChEBI" id="CHEBI:29105"/>
    </cofactor>
</comment>
<evidence type="ECO:0000256" key="13">
    <source>
        <dbReference type="ARBA" id="ARBA00023101"/>
    </source>
</evidence>
<evidence type="ECO:0000256" key="8">
    <source>
        <dbReference type="ARBA" id="ARBA00022833"/>
    </source>
</evidence>
<keyword evidence="8" id="KW-0862">Zinc</keyword>
<evidence type="ECO:0000256" key="2">
    <source>
        <dbReference type="ARBA" id="ARBA00001973"/>
    </source>
</evidence>
<evidence type="ECO:0000313" key="26">
    <source>
        <dbReference type="Proteomes" id="UP001066276"/>
    </source>
</evidence>
<feature type="domain" description="Tyrosinase copper-binding" evidence="24">
    <location>
        <begin position="395"/>
        <end position="406"/>
    </location>
</feature>
<evidence type="ECO:0000259" key="24">
    <source>
        <dbReference type="PROSITE" id="PS00498"/>
    </source>
</evidence>
<dbReference type="Pfam" id="PF00264">
    <property type="entry name" value="Tyrosinase"/>
    <property type="match status" value="1"/>
</dbReference>
<keyword evidence="7 22" id="KW-0732">Signal</keyword>
<comment type="catalytic activity">
    <reaction evidence="20">
        <text>2 5,6-dihydroxyindole-2-carboxylate + O2 = 2 indole-5,6-quinone-2-carboxylate + 2 H2O</text>
        <dbReference type="Rhea" id="RHEA:68388"/>
        <dbReference type="ChEBI" id="CHEBI:15377"/>
        <dbReference type="ChEBI" id="CHEBI:15379"/>
        <dbReference type="ChEBI" id="CHEBI:16875"/>
        <dbReference type="ChEBI" id="CHEBI:177869"/>
    </reaction>
    <physiologicalReaction direction="left-to-right" evidence="20">
        <dbReference type="Rhea" id="RHEA:68389"/>
    </physiologicalReaction>
</comment>
<evidence type="ECO:0000256" key="5">
    <source>
        <dbReference type="ARBA" id="ARBA00022692"/>
    </source>
</evidence>